<feature type="region of interest" description="Disordered" evidence="10">
    <location>
        <begin position="633"/>
        <end position="653"/>
    </location>
</feature>
<feature type="transmembrane region" description="Helical" evidence="11">
    <location>
        <begin position="296"/>
        <end position="316"/>
    </location>
</feature>
<dbReference type="InterPro" id="IPR017871">
    <property type="entry name" value="ABC_transporter-like_CS"/>
</dbReference>
<evidence type="ECO:0000256" key="4">
    <source>
        <dbReference type="ARBA" id="ARBA00022737"/>
    </source>
</evidence>
<feature type="transmembrane region" description="Helical" evidence="11">
    <location>
        <begin position="721"/>
        <end position="744"/>
    </location>
</feature>
<dbReference type="Proteomes" id="UP001291926">
    <property type="component" value="Unassembled WGS sequence"/>
</dbReference>
<dbReference type="SMART" id="SM00382">
    <property type="entry name" value="AAA"/>
    <property type="match status" value="2"/>
</dbReference>
<name>A0ABR0DGV4_9LAMI</name>
<dbReference type="Gene3D" id="3.40.50.300">
    <property type="entry name" value="P-loop containing nucleotide triphosphate hydrolases"/>
    <property type="match status" value="2"/>
</dbReference>
<protein>
    <submittedName>
        <fullName evidence="14">Uncharacterized protein</fullName>
    </submittedName>
</protein>
<evidence type="ECO:0000259" key="12">
    <source>
        <dbReference type="PROSITE" id="PS50893"/>
    </source>
</evidence>
<feature type="transmembrane region" description="Helical" evidence="11">
    <location>
        <begin position="800"/>
        <end position="820"/>
    </location>
</feature>
<accession>A0ABR0DGV4</accession>
<evidence type="ECO:0000256" key="1">
    <source>
        <dbReference type="ARBA" id="ARBA00007577"/>
    </source>
</evidence>
<sequence length="1252" mass="136837">MGTLDVEKKKKKIKNGISFGSIFMHSDGWDICLMIFGLFGAFGDGISMPVMLLVTSKLMNSFGNSQISLADNFSHSINKNAMVLVYMACLQWVACFLEGYCWTRTAERQASRLRIRYLKAVMRQDVGYFDLHVTSTAEVIESVSSDSLVIQDAISEKVPVFVMNLSTFIGSYIVAFIMLWRLAIVGFPFIVILVIPGLMYGRALMSIARKIRDEYNKASVIVEQAISSVRTVYSFVGESKMLASYSAALEGTVKLGLKQGLAKGLAVGSNGVVFAIWSFMSYYGSRLVMYDGAQGGTVFAVGAAIAIGGLSLGSGLSNLKYFSEASAAGERIREVINRVPKIDSDNMEGQILQNVSGEVEFKHIEFAYPSRPESIIFEDFNLKVPAGKTVALVGGSGSGKSTVVALLQRFYDPLNGEIIFDGVAIDKLQLKWLRSQMGLVSQEPALFATTIKENILFGKEDASFEEVVEAAKASNAHNFISQLPQGYDTQVGERGVQMSGGQKQRIAIARAIIKAPKILLLDEATSALDSESERVVQEALDKAAMGRTTITIAHRLSTIRNADLIAVVQNGQVMEIGSHDDLIEDDHGLYTSFIRLQQTEKSKEYVNATSITTSSSITNTNIHNTSSRRLSLVSRSNSANSGPPSRGLDMPNVSRDDQVFPAPSFRRLLAMNLPEWKQGLFGCMGATLFGAIQPLYAFAMGSMISVYFIPDHSVIKERIRIYALCFLGLAVFSMLINVCQHYSFAAMGEKLTKRIRERMLSKMLTFEIGWFDQDENSTGAVCARLAKDANVVRSLVGDRMALLIQTFSAVIIACTMGLAIAWKLALVMIAVQPLIIICYYCKRVLLKNMSKKAMKAQFESSKLAAEAVSNLRTVAAFSSQARILQMLEKAQEGPKKESIRQSWFAGIGLGTSQSLMTCTWALDFWYGGKLIAEGFIGAEALFQTFMILVSTGRVIADAGTMTNDLDKGANAVGSVFAVLDRYSLIEPEDPEGFKPDKLTGHIELHDVEFAYPARPNTIIFKGFSIDIEAGKSTALVGQSGSGKSTIISLIERFYDPSRGVVKIDGRDIKSYHLRTMRKHIALVSQEPTLFAGTIRQNIAYGAFEDTDEVEIIEAAKAANAHDFIAGLKDGYDTFCGDRGLQLSGGQKQRIAIARAILKNPAILLLDEATSALDTQSEKVVQDALERVMVGRTSVVVAHRLSTIQNCDTIAVLDKGKVVEKGTHSSLLGKGPNGAYYSLVNLQRNPHTSETIE</sequence>
<feature type="transmembrane region" description="Helical" evidence="11">
    <location>
        <begin position="264"/>
        <end position="284"/>
    </location>
</feature>
<dbReference type="Gene3D" id="1.20.1560.10">
    <property type="entry name" value="ABC transporter type 1, transmembrane domain"/>
    <property type="match status" value="2"/>
</dbReference>
<dbReference type="InterPro" id="IPR003439">
    <property type="entry name" value="ABC_transporter-like_ATP-bd"/>
</dbReference>
<comment type="caution">
    <text evidence="14">The sequence shown here is derived from an EMBL/GenBank/DDBJ whole genome shotgun (WGS) entry which is preliminary data.</text>
</comment>
<dbReference type="PANTHER" id="PTHR45136">
    <property type="entry name" value="ABC TRANSPORTER DOMAIN-CONTAINING PROTEIN"/>
    <property type="match status" value="1"/>
</dbReference>
<keyword evidence="9" id="KW-0325">Glycoprotein</keyword>
<evidence type="ECO:0000256" key="11">
    <source>
        <dbReference type="SAM" id="Phobius"/>
    </source>
</evidence>
<feature type="domain" description="ABC transporter" evidence="12">
    <location>
        <begin position="359"/>
        <end position="595"/>
    </location>
</feature>
<feature type="transmembrane region" description="Helical" evidence="11">
    <location>
        <begin position="160"/>
        <end position="180"/>
    </location>
</feature>
<evidence type="ECO:0000313" key="15">
    <source>
        <dbReference type="Proteomes" id="UP001291926"/>
    </source>
</evidence>
<dbReference type="Pfam" id="PF00664">
    <property type="entry name" value="ABC_membrane"/>
    <property type="match status" value="2"/>
</dbReference>
<comment type="similarity">
    <text evidence="1">Belongs to the ABC transporter superfamily. ABCB family. Multidrug resistance exporter (TC 3.A.1.201) subfamily.</text>
</comment>
<keyword evidence="8 11" id="KW-0472">Membrane</keyword>
<keyword evidence="5" id="KW-0547">Nucleotide-binding</keyword>
<evidence type="ECO:0000256" key="5">
    <source>
        <dbReference type="ARBA" id="ARBA00022741"/>
    </source>
</evidence>
<dbReference type="PROSITE" id="PS00211">
    <property type="entry name" value="ABC_TRANSPORTER_1"/>
    <property type="match status" value="2"/>
</dbReference>
<feature type="transmembrane region" description="Helical" evidence="11">
    <location>
        <begin position="31"/>
        <end position="54"/>
    </location>
</feature>
<dbReference type="PROSITE" id="PS50893">
    <property type="entry name" value="ABC_TRANSPORTER_2"/>
    <property type="match status" value="2"/>
</dbReference>
<keyword evidence="6" id="KW-0067">ATP-binding</keyword>
<dbReference type="PANTHER" id="PTHR45136:SF2">
    <property type="entry name" value="ABC TRANSPORTER DOMAIN-CONTAINING PROTEIN"/>
    <property type="match status" value="1"/>
</dbReference>
<dbReference type="SUPFAM" id="SSF52540">
    <property type="entry name" value="P-loop containing nucleoside triphosphate hydrolases"/>
    <property type="match status" value="2"/>
</dbReference>
<reference evidence="14 15" key="1">
    <citation type="journal article" date="2023" name="bioRxiv">
        <title>Genome report: Whole genome sequence and annotation of Penstemon davidsonii.</title>
        <authorList>
            <person name="Ostevik K.L."/>
            <person name="Alabady M."/>
            <person name="Zhang M."/>
            <person name="Rausher M.D."/>
        </authorList>
    </citation>
    <scope>NUCLEOTIDE SEQUENCE [LARGE SCALE GENOMIC DNA]</scope>
    <source>
        <strain evidence="14">DNT005</strain>
        <tissue evidence="14">Whole leaf</tissue>
    </source>
</reference>
<evidence type="ECO:0000256" key="6">
    <source>
        <dbReference type="ARBA" id="ARBA00022840"/>
    </source>
</evidence>
<evidence type="ECO:0000256" key="8">
    <source>
        <dbReference type="ARBA" id="ARBA00023136"/>
    </source>
</evidence>
<keyword evidence="7 11" id="KW-1133">Transmembrane helix</keyword>
<evidence type="ECO:0000313" key="14">
    <source>
        <dbReference type="EMBL" id="KAK4488469.1"/>
    </source>
</evidence>
<dbReference type="CDD" id="cd18577">
    <property type="entry name" value="ABC_6TM_Pgp_ABCB1_D1_like"/>
    <property type="match status" value="1"/>
</dbReference>
<dbReference type="PROSITE" id="PS50929">
    <property type="entry name" value="ABC_TM1F"/>
    <property type="match status" value="2"/>
</dbReference>
<dbReference type="InterPro" id="IPR027417">
    <property type="entry name" value="P-loop_NTPase"/>
</dbReference>
<dbReference type="Pfam" id="PF00005">
    <property type="entry name" value="ABC_tran"/>
    <property type="match status" value="2"/>
</dbReference>
<dbReference type="CDD" id="cd18578">
    <property type="entry name" value="ABC_6TM_Pgp_ABCB1_D2_like"/>
    <property type="match status" value="1"/>
</dbReference>
<dbReference type="InterPro" id="IPR036640">
    <property type="entry name" value="ABC1_TM_sf"/>
</dbReference>
<dbReference type="CDD" id="cd03249">
    <property type="entry name" value="ABC_MTABC3_MDL1_MDL2"/>
    <property type="match status" value="2"/>
</dbReference>
<evidence type="ECO:0000256" key="9">
    <source>
        <dbReference type="ARBA" id="ARBA00023180"/>
    </source>
</evidence>
<feature type="transmembrane region" description="Helical" evidence="11">
    <location>
        <begin position="680"/>
        <end position="709"/>
    </location>
</feature>
<organism evidence="14 15">
    <name type="scientific">Penstemon davidsonii</name>
    <dbReference type="NCBI Taxonomy" id="160366"/>
    <lineage>
        <taxon>Eukaryota</taxon>
        <taxon>Viridiplantae</taxon>
        <taxon>Streptophyta</taxon>
        <taxon>Embryophyta</taxon>
        <taxon>Tracheophyta</taxon>
        <taxon>Spermatophyta</taxon>
        <taxon>Magnoliopsida</taxon>
        <taxon>eudicotyledons</taxon>
        <taxon>Gunneridae</taxon>
        <taxon>Pentapetalae</taxon>
        <taxon>asterids</taxon>
        <taxon>lamiids</taxon>
        <taxon>Lamiales</taxon>
        <taxon>Plantaginaceae</taxon>
        <taxon>Cheloneae</taxon>
        <taxon>Penstemon</taxon>
    </lineage>
</organism>
<proteinExistence type="inferred from homology"/>
<dbReference type="InterPro" id="IPR011527">
    <property type="entry name" value="ABC1_TM_dom"/>
</dbReference>
<dbReference type="SUPFAM" id="SSF90123">
    <property type="entry name" value="ABC transporter transmembrane region"/>
    <property type="match status" value="2"/>
</dbReference>
<evidence type="ECO:0000256" key="3">
    <source>
        <dbReference type="ARBA" id="ARBA00022692"/>
    </source>
</evidence>
<feature type="domain" description="ABC transporter" evidence="12">
    <location>
        <begin position="1002"/>
        <end position="1239"/>
    </location>
</feature>
<keyword evidence="2" id="KW-0813">Transport</keyword>
<dbReference type="EMBL" id="JAYDYQ010001088">
    <property type="protein sequence ID" value="KAK4488469.1"/>
    <property type="molecule type" value="Genomic_DNA"/>
</dbReference>
<gene>
    <name evidence="14" type="ORF">RD792_004233</name>
</gene>
<feature type="domain" description="ABC transmembrane type-1" evidence="13">
    <location>
        <begin position="35"/>
        <end position="324"/>
    </location>
</feature>
<evidence type="ECO:0000259" key="13">
    <source>
        <dbReference type="PROSITE" id="PS50929"/>
    </source>
</evidence>
<feature type="transmembrane region" description="Helical" evidence="11">
    <location>
        <begin position="83"/>
        <end position="102"/>
    </location>
</feature>
<feature type="transmembrane region" description="Helical" evidence="11">
    <location>
        <begin position="826"/>
        <end position="845"/>
    </location>
</feature>
<keyword evidence="3 11" id="KW-0812">Transmembrane</keyword>
<evidence type="ECO:0000256" key="2">
    <source>
        <dbReference type="ARBA" id="ARBA00022448"/>
    </source>
</evidence>
<evidence type="ECO:0000256" key="10">
    <source>
        <dbReference type="SAM" id="MobiDB-lite"/>
    </source>
</evidence>
<feature type="domain" description="ABC transmembrane type-1" evidence="13">
    <location>
        <begin position="680"/>
        <end position="967"/>
    </location>
</feature>
<dbReference type="InterPro" id="IPR003593">
    <property type="entry name" value="AAA+_ATPase"/>
</dbReference>
<keyword evidence="4" id="KW-0677">Repeat</keyword>
<evidence type="ECO:0000256" key="7">
    <source>
        <dbReference type="ARBA" id="ARBA00022989"/>
    </source>
</evidence>
<feature type="transmembrane region" description="Helical" evidence="11">
    <location>
        <begin position="186"/>
        <end position="205"/>
    </location>
</feature>
<keyword evidence="15" id="KW-1185">Reference proteome</keyword>